<protein>
    <submittedName>
        <fullName evidence="13">Variant surface glycoprotein 1125.4295</fullName>
    </submittedName>
</protein>
<comment type="function">
    <text evidence="1">VSG forms a coat on the surface of the parasite. The trypanosome evades the immune response of the host by expressing a series of antigenically distinct VSGs from an estimated 1000 VSG genes.</text>
</comment>
<dbReference type="VEuPathDB" id="TriTrypDB:Tbg972.7.7520"/>
<evidence type="ECO:0000259" key="11">
    <source>
        <dbReference type="Pfam" id="PF10659"/>
    </source>
</evidence>
<keyword evidence="4" id="KW-0336">GPI-anchor</keyword>
<accession>A0A1J0RAF2</accession>
<dbReference type="Pfam" id="PF10659">
    <property type="entry name" value="Trypan_glycop_C"/>
    <property type="match status" value="1"/>
</dbReference>
<keyword evidence="6" id="KW-0472">Membrane</keyword>
<dbReference type="InterPro" id="IPR025932">
    <property type="entry name" value="Trypano_VSG_B_N_dom"/>
</dbReference>
<feature type="signal peptide" evidence="10">
    <location>
        <begin position="1"/>
        <end position="26"/>
    </location>
</feature>
<feature type="region of interest" description="Disordered" evidence="9">
    <location>
        <begin position="460"/>
        <end position="482"/>
    </location>
</feature>
<evidence type="ECO:0000259" key="12">
    <source>
        <dbReference type="Pfam" id="PF13206"/>
    </source>
</evidence>
<name>A0A1J0RAF2_9TRYP</name>
<dbReference type="InterPro" id="IPR019609">
    <property type="entry name" value="Variant_surf_glycoprt_trypan_C"/>
</dbReference>
<feature type="domain" description="Trypanosome variant surface glycoprotein C-terminal" evidence="11">
    <location>
        <begin position="428"/>
        <end position="541"/>
    </location>
</feature>
<evidence type="ECO:0000256" key="2">
    <source>
        <dbReference type="ARBA" id="ARBA00004609"/>
    </source>
</evidence>
<dbReference type="GO" id="GO:0098552">
    <property type="term" value="C:side of membrane"/>
    <property type="evidence" value="ECO:0007669"/>
    <property type="project" value="UniProtKB-KW"/>
</dbReference>
<evidence type="ECO:0000256" key="7">
    <source>
        <dbReference type="ARBA" id="ARBA00023180"/>
    </source>
</evidence>
<dbReference type="Pfam" id="PF13206">
    <property type="entry name" value="VSG_B"/>
    <property type="match status" value="1"/>
</dbReference>
<evidence type="ECO:0000256" key="9">
    <source>
        <dbReference type="SAM" id="MobiDB-lite"/>
    </source>
</evidence>
<feature type="domain" description="Trypanosome variant surface glycoprotein B-type N-terminal" evidence="12">
    <location>
        <begin position="21"/>
        <end position="383"/>
    </location>
</feature>
<sequence>MAQPKSLRRWGTIQNLVLAVVALTTATVTSKATIAQGANKHEHAALCAVIALATAELKAPPEGKADEASYGIVNNLNFSSASKEWQSSFYKDGSTAQVHAAATDAHKKIAGYEQYWQDWKAAASAVGASSKPPELTETKVTTLNEHARGLAHSKLKRIAEAAKQAKDSTSALTELKTEIDTDAEKKRLIAAIFGKEDSSASTVTRDTAFGAAPNNDRTVACVADETAGNAKTAAAQLACLCTKGVTMASALTQPCTKAAEGGTGWNSGSTPLNANDVKAATQTCPSLAGTEITPELLEATLNNVRQLIHVDSGSGYIGAYEATGCNGATNAGVCVKLDSYNNNPTAASFNKLGWPTVLQQLAAKLRNRAKYNIAVASINEALKAASEEAISAVKTAAEEAKLQQEERAKDQFGVQTNSKAVGEKQKQCEKYKDNKTACENAKCKWEGGNNEKGECEVDETQVSERTNTGEEGAAGETTDKCGEAKTPEECAKVTGTKPEGKVAVCGWIDYIDGKGKVEPACRSSISFLNKKCAPISAIFVNSLYFDNSKDFAQFHEIYEIDEALYF</sequence>
<dbReference type="EMBL" id="KX700863">
    <property type="protein sequence ID" value="APD74819.1"/>
    <property type="molecule type" value="Genomic_DNA"/>
</dbReference>
<evidence type="ECO:0000256" key="6">
    <source>
        <dbReference type="ARBA" id="ARBA00023136"/>
    </source>
</evidence>
<evidence type="ECO:0000256" key="5">
    <source>
        <dbReference type="ARBA" id="ARBA00022729"/>
    </source>
</evidence>
<comment type="subcellular location">
    <subcellularLocation>
        <location evidence="2">Cell membrane</location>
        <topology evidence="2">Lipid-anchor</topology>
        <topology evidence="2">GPI-anchor</topology>
    </subcellularLocation>
</comment>
<dbReference type="VEuPathDB" id="TriTrypDB:Tb427_000373200"/>
<evidence type="ECO:0000256" key="3">
    <source>
        <dbReference type="ARBA" id="ARBA00022475"/>
    </source>
</evidence>
<dbReference type="VEuPathDB" id="TriTrypDB:Tb927.9.580"/>
<dbReference type="GO" id="GO:0005886">
    <property type="term" value="C:plasma membrane"/>
    <property type="evidence" value="ECO:0007669"/>
    <property type="project" value="UniProtKB-SubCell"/>
</dbReference>
<evidence type="ECO:0000313" key="13">
    <source>
        <dbReference type="EMBL" id="APD74819.1"/>
    </source>
</evidence>
<dbReference type="AlphaFoldDB" id="A0A1J0RAF2"/>
<feature type="chain" id="PRO_5012452939" evidence="10">
    <location>
        <begin position="27"/>
        <end position="566"/>
    </location>
</feature>
<keyword evidence="8" id="KW-0449">Lipoprotein</keyword>
<proteinExistence type="predicted"/>
<dbReference type="VEuPathDB" id="TriTrypDB:Tb427_000185100"/>
<evidence type="ECO:0000256" key="4">
    <source>
        <dbReference type="ARBA" id="ARBA00022622"/>
    </source>
</evidence>
<keyword evidence="3" id="KW-1003">Cell membrane</keyword>
<organism evidence="13">
    <name type="scientific">Trypanosoma brucei</name>
    <dbReference type="NCBI Taxonomy" id="5691"/>
    <lineage>
        <taxon>Eukaryota</taxon>
        <taxon>Discoba</taxon>
        <taxon>Euglenozoa</taxon>
        <taxon>Kinetoplastea</taxon>
        <taxon>Metakinetoplastina</taxon>
        <taxon>Trypanosomatida</taxon>
        <taxon>Trypanosomatidae</taxon>
        <taxon>Trypanosoma</taxon>
    </lineage>
</organism>
<reference evidence="13" key="1">
    <citation type="submission" date="2016-08" db="EMBL/GenBank/DDBJ databases">
        <title>VSG repertoire of Trypanosoma brucei EATRO 1125.</title>
        <authorList>
            <person name="Cross G.A."/>
        </authorList>
    </citation>
    <scope>NUCLEOTIDE SEQUENCE</scope>
    <source>
        <strain evidence="13">EATRO 1125</strain>
    </source>
</reference>
<evidence type="ECO:0000256" key="1">
    <source>
        <dbReference type="ARBA" id="ARBA00002523"/>
    </source>
</evidence>
<evidence type="ECO:0000256" key="10">
    <source>
        <dbReference type="SAM" id="SignalP"/>
    </source>
</evidence>
<keyword evidence="5 10" id="KW-0732">Signal</keyword>
<keyword evidence="7" id="KW-0325">Glycoprotein</keyword>
<dbReference type="VEuPathDB" id="TriTrypDB:Tb1125.Tb10.v4.0056"/>
<evidence type="ECO:0000256" key="8">
    <source>
        <dbReference type="ARBA" id="ARBA00023288"/>
    </source>
</evidence>